<dbReference type="PhylomeDB" id="G3UZV2"/>
<dbReference type="PROSITE" id="PS50834">
    <property type="entry name" value="HIN_200"/>
    <property type="match status" value="1"/>
</dbReference>
<feature type="compositionally biased region" description="Polar residues" evidence="4">
    <location>
        <begin position="654"/>
        <end position="670"/>
    </location>
</feature>
<keyword evidence="9" id="KW-1185">Reference proteome</keyword>
<dbReference type="SMR" id="G3UZV2"/>
<dbReference type="InterPro" id="IPR004020">
    <property type="entry name" value="DAPIN"/>
</dbReference>
<gene>
    <name evidence="7 8" type="primary">Ifi206</name>
    <name evidence="8" type="synonym">Gm4955</name>
</gene>
<sequence>MVNYYKQIVLLSGLEYMNDYNFRALKSLLNHDLKLTKNMQDDYDRIKIADLMEEKFPEDAGLSKLIEVCEDIPELADHVDILRKKKEKVKNKTKIKSESSPPPLTSSLMEAWEVEPAMVTASSEESKDTIPESPDTMTTQFLEEKPKFPLLSTTSTSQAEGEPLTPQRFPTTASSSLQTPLEPPEISSTILATSQGSSVPYSTCDKSSRVPPVTASSSTQTIQTCLATSTLPCSHQATLKSPKTEPSSVQATQMTQAIKASGHNCPQVPAAPVSSSFIKPQVTPAMLLSGVQAPLMPQATVPSCAQTFEMNPATMTNGCNSPQMSAATVHSSYSNPRVTPVTVASSGQSFRLTPSRWSSGFNSPHVSAATISSSYSKPHVTLAIVPHNAQTLQQTPAAMTSGCNSPQMSAATISSSYNNPQVTPATVPRSAQSLLIPQVAVPSSAFQMIFQMTPAAMAHGCNSPQISAATVHSSYSNPRVTPATVASSGQSFQLTPSRWSSGFNSPHVSAATISHSYSKPHVTLAIVPHNAQTLRQTPAAMTSGCNSPQMSAATISSSYNNPQVTPATVPRSAQSLLIPQVAVPSSAFQMIFQMTPAAMANGCNSPQISAATVHSNYSNPRVTPATVASSDQSYRLTPSRWSSGFNSPHVSAATIPSSYQNSPQVSSATMRRSFPAMSLSPATPPKKPRLKKVPKQPSEENGHQQGFKQVMVLKVTEPFTYDIRKDKRMFHATVATETEFFRVKVFDIALEEKFIPRKVIVISDYIGYNGFLEIYTASCVSEVNDSNVMNIPTSLRQKANATPKISTLCTQRAGTFVNGTFTVYEKTVRSEFIYYGIEDRTGRMEVVVYGQFTKLYCEPGDKLSLFCFELSSSLDMWQLRSVRHSYMQVIQARKRDYELPNVHAIIETAQSSLSWIPEQQW</sequence>
<evidence type="ECO:0000256" key="2">
    <source>
        <dbReference type="ARBA" id="ARBA00008647"/>
    </source>
</evidence>
<dbReference type="ExpressionAtlas" id="G3UZV2">
    <property type="expression patterns" value="baseline and differential"/>
</dbReference>
<reference evidence="7" key="3">
    <citation type="submission" date="2025-08" db="UniProtKB">
        <authorList>
            <consortium name="Ensembl"/>
        </authorList>
    </citation>
    <scope>IDENTIFICATION</scope>
    <source>
        <strain evidence="7">C57BL/6J</strain>
    </source>
</reference>
<dbReference type="GeneTree" id="ENSGT00390000013296"/>
<feature type="region of interest" description="Disordered" evidence="4">
    <location>
        <begin position="197"/>
        <end position="219"/>
    </location>
</feature>
<dbReference type="GO" id="GO:0002218">
    <property type="term" value="P:activation of innate immune response"/>
    <property type="evidence" value="ECO:0000318"/>
    <property type="project" value="GO_Central"/>
</dbReference>
<reference evidence="7" key="4">
    <citation type="submission" date="2025-09" db="UniProtKB">
        <authorList>
            <consortium name="Ensembl"/>
        </authorList>
    </citation>
    <scope>IDENTIFICATION</scope>
    <source>
        <strain evidence="7">C57BL/6J</strain>
    </source>
</reference>
<feature type="compositionally biased region" description="Polar residues" evidence="4">
    <location>
        <begin position="168"/>
        <end position="179"/>
    </location>
</feature>
<dbReference type="Gene3D" id="1.10.533.10">
    <property type="entry name" value="Death Domain, Fas"/>
    <property type="match status" value="1"/>
</dbReference>
<dbReference type="RNAct" id="G3UZV2">
    <property type="molecule type" value="protein"/>
</dbReference>
<dbReference type="Proteomes" id="UP000000589">
    <property type="component" value="Chromosome 1"/>
</dbReference>
<dbReference type="PANTHER" id="PTHR12200:SF28">
    <property type="entry name" value="INTEFERON-ACTIVABLE PROTEIN 208-RELATED"/>
    <property type="match status" value="1"/>
</dbReference>
<dbReference type="AGR" id="MGI:3646410"/>
<dbReference type="GO" id="GO:0003690">
    <property type="term" value="F:double-stranded DNA binding"/>
    <property type="evidence" value="ECO:0000318"/>
    <property type="project" value="GO_Central"/>
</dbReference>
<organism evidence="7 9">
    <name type="scientific">Mus musculus</name>
    <name type="common">Mouse</name>
    <dbReference type="NCBI Taxonomy" id="10090"/>
    <lineage>
        <taxon>Eukaryota</taxon>
        <taxon>Metazoa</taxon>
        <taxon>Chordata</taxon>
        <taxon>Craniata</taxon>
        <taxon>Vertebrata</taxon>
        <taxon>Euteleostomi</taxon>
        <taxon>Mammalia</taxon>
        <taxon>Eutheria</taxon>
        <taxon>Euarchontoglires</taxon>
        <taxon>Glires</taxon>
        <taxon>Rodentia</taxon>
        <taxon>Myomorpha</taxon>
        <taxon>Muroidea</taxon>
        <taxon>Muridae</taxon>
        <taxon>Murinae</taxon>
        <taxon>Mus</taxon>
        <taxon>Mus</taxon>
    </lineage>
</organism>
<dbReference type="OMA" id="WSSGFNS"/>
<dbReference type="InParanoid" id="G3UZV2"/>
<dbReference type="PaxDb" id="10090-ENSMUSP00000134646"/>
<dbReference type="KEGG" id="mmu:102639543"/>
<dbReference type="MGI" id="MGI:3646410">
    <property type="gene designation" value="Ifi206"/>
</dbReference>
<dbReference type="InterPro" id="IPR004021">
    <property type="entry name" value="HIN200/IF120x"/>
</dbReference>
<proteinExistence type="inferred from homology"/>
<dbReference type="FunFam" id="2.40.50.140:FF:000101">
    <property type="entry name" value="Myeloid cell nuclear differentiation antigen"/>
    <property type="match status" value="1"/>
</dbReference>
<dbReference type="PROSITE" id="PS50824">
    <property type="entry name" value="DAPIN"/>
    <property type="match status" value="1"/>
</dbReference>
<evidence type="ECO:0000256" key="4">
    <source>
        <dbReference type="SAM" id="MobiDB-lite"/>
    </source>
</evidence>
<dbReference type="FunFam" id="1.10.533.10:FF:000011">
    <property type="entry name" value="Myeloid cell nuclear differentiation antigen"/>
    <property type="match status" value="1"/>
</dbReference>
<evidence type="ECO:0000313" key="7">
    <source>
        <dbReference type="Ensembl" id="ENSMUSP00000134646.3"/>
    </source>
</evidence>
<dbReference type="InterPro" id="IPR011029">
    <property type="entry name" value="DEATH-like_dom_sf"/>
</dbReference>
<dbReference type="Bgee" id="ENSMUSG00000037849">
    <property type="expression patterns" value="Expressed in spleen and 28 other cell types or tissues"/>
</dbReference>
<dbReference type="RefSeq" id="NP_001359365.1">
    <property type="nucleotide sequence ID" value="NM_001372436.1"/>
</dbReference>
<dbReference type="CDD" id="cd08305">
    <property type="entry name" value="Pyrin"/>
    <property type="match status" value="1"/>
</dbReference>
<dbReference type="Pfam" id="PF02760">
    <property type="entry name" value="HIN"/>
    <property type="match status" value="1"/>
</dbReference>
<dbReference type="HOGENOM" id="CLU_401502_0_0_1"/>
<dbReference type="InterPro" id="IPR012340">
    <property type="entry name" value="NA-bd_OB-fold"/>
</dbReference>
<evidence type="ECO:0000259" key="5">
    <source>
        <dbReference type="PROSITE" id="PS50824"/>
    </source>
</evidence>
<dbReference type="GO" id="GO:0005654">
    <property type="term" value="C:nucleoplasm"/>
    <property type="evidence" value="ECO:0000318"/>
    <property type="project" value="GO_Central"/>
</dbReference>
<dbReference type="VEuPathDB" id="HostDB:ENSMUSG00000037849"/>
<evidence type="ECO:0000259" key="6">
    <source>
        <dbReference type="PROSITE" id="PS50834"/>
    </source>
</evidence>
<dbReference type="PANTHER" id="PTHR12200">
    <property type="entry name" value="INTERFERON-INDUCIBLE PROTEIN AIM2 FAMILY MEMBER"/>
    <property type="match status" value="1"/>
</dbReference>
<dbReference type="GO" id="GO:0035458">
    <property type="term" value="P:cellular response to interferon-beta"/>
    <property type="evidence" value="ECO:0000318"/>
    <property type="project" value="GO_Central"/>
</dbReference>
<dbReference type="Gene3D" id="2.40.50.140">
    <property type="entry name" value="Nucleic acid-binding proteins"/>
    <property type="match status" value="2"/>
</dbReference>
<dbReference type="FunCoup" id="G3UZV2">
    <property type="interactions" value="140"/>
</dbReference>
<dbReference type="GO" id="GO:0005829">
    <property type="term" value="C:cytosol"/>
    <property type="evidence" value="ECO:0000318"/>
    <property type="project" value="GO_Central"/>
</dbReference>
<accession>G3UZV2</accession>
<feature type="domain" description="Pyrin" evidence="5">
    <location>
        <begin position="1"/>
        <end position="88"/>
    </location>
</feature>
<feature type="region of interest" description="Disordered" evidence="4">
    <location>
        <begin position="153"/>
        <end position="183"/>
    </location>
</feature>
<evidence type="ECO:0000256" key="1">
    <source>
        <dbReference type="ARBA" id="ARBA00004123"/>
    </source>
</evidence>
<name>G3UZV2_MOUSE</name>
<dbReference type="InterPro" id="IPR040205">
    <property type="entry name" value="HIN-200"/>
</dbReference>
<reference evidence="7 9" key="1">
    <citation type="journal article" date="2009" name="PLoS Biol.">
        <title>Lineage-specific biology revealed by a finished genome assembly of the mouse.</title>
        <authorList>
            <consortium name="Mouse Genome Sequencing Consortium"/>
            <person name="Church D.M."/>
            <person name="Goodstadt L."/>
            <person name="Hillier L.W."/>
            <person name="Zody M.C."/>
            <person name="Goldstein S."/>
            <person name="She X."/>
            <person name="Bult C.J."/>
            <person name="Agarwala R."/>
            <person name="Cherry J.L."/>
            <person name="DiCuccio M."/>
            <person name="Hlavina W."/>
            <person name="Kapustin Y."/>
            <person name="Meric P."/>
            <person name="Maglott D."/>
            <person name="Birtle Z."/>
            <person name="Marques A.C."/>
            <person name="Graves T."/>
            <person name="Zhou S."/>
            <person name="Teague B."/>
            <person name="Potamousis K."/>
            <person name="Churas C."/>
            <person name="Place M."/>
            <person name="Herschleb J."/>
            <person name="Runnheim R."/>
            <person name="Forrest D."/>
            <person name="Amos-Landgraf J."/>
            <person name="Schwartz D.C."/>
            <person name="Cheng Z."/>
            <person name="Lindblad-Toh K."/>
            <person name="Eichler E.E."/>
            <person name="Ponting C.P."/>
        </authorList>
    </citation>
    <scope>NUCLEOTIDE SEQUENCE [LARGE SCALE GENOMIC DNA]</scope>
    <source>
        <strain evidence="7 9">C57BL/6J</strain>
    </source>
</reference>
<reference evidence="7 9" key="2">
    <citation type="journal article" date="2011" name="PLoS Biol.">
        <title>Modernizing reference genome assemblies.</title>
        <authorList>
            <person name="Church D.M."/>
            <person name="Schneider V.A."/>
            <person name="Graves T."/>
            <person name="Auger K."/>
            <person name="Cunningham F."/>
            <person name="Bouk N."/>
            <person name="Chen H.C."/>
            <person name="Agarwala R."/>
            <person name="McLaren W.M."/>
            <person name="Ritchie G.R."/>
            <person name="Albracht D."/>
            <person name="Kremitzki M."/>
            <person name="Rock S."/>
            <person name="Kotkiewicz H."/>
            <person name="Kremitzki C."/>
            <person name="Wollam A."/>
            <person name="Trani L."/>
            <person name="Fulton L."/>
            <person name="Fulton R."/>
            <person name="Matthews L."/>
            <person name="Whitehead S."/>
            <person name="Chow W."/>
            <person name="Torrance J."/>
            <person name="Dunn M."/>
            <person name="Harden G."/>
            <person name="Threadgold G."/>
            <person name="Wood J."/>
            <person name="Collins J."/>
            <person name="Heath P."/>
            <person name="Griffiths G."/>
            <person name="Pelan S."/>
            <person name="Grafham D."/>
            <person name="Eichler E.E."/>
            <person name="Weinstock G."/>
            <person name="Mardis E.R."/>
            <person name="Wilson R.K."/>
            <person name="Howe K."/>
            <person name="Flicek P."/>
            <person name="Hubbard T."/>
        </authorList>
    </citation>
    <scope>NUCLEOTIDE SEQUENCE [LARGE SCALE GENOMIC DNA]</scope>
    <source>
        <strain evidence="7 9">C57BL/6J</strain>
    </source>
</reference>
<evidence type="ECO:0000256" key="3">
    <source>
        <dbReference type="ARBA" id="ARBA00023242"/>
    </source>
</evidence>
<dbReference type="PhosphoSitePlus" id="G3UZV2"/>
<evidence type="ECO:0000313" key="9">
    <source>
        <dbReference type="Proteomes" id="UP000000589"/>
    </source>
</evidence>
<dbReference type="CTD" id="102639543"/>
<feature type="domain" description="HIN-200" evidence="6">
    <location>
        <begin position="692"/>
        <end position="890"/>
    </location>
</feature>
<dbReference type="STRING" id="10090.ENSMUSP00000134646"/>
<dbReference type="FunFam" id="2.40.50.140:FF:000500">
    <property type="entry name" value="Interferon-activable protein 202"/>
    <property type="match status" value="1"/>
</dbReference>
<comment type="similarity">
    <text evidence="2">Belongs to the HIN-200 family.</text>
</comment>
<dbReference type="eggNOG" id="ENOG502QTQS">
    <property type="taxonomic scope" value="Eukaryota"/>
</dbReference>
<dbReference type="GeneID" id="102639543"/>
<feature type="region of interest" description="Disordered" evidence="4">
    <location>
        <begin position="654"/>
        <end position="705"/>
    </location>
</feature>
<dbReference type="Ensembl" id="ENSMUST00000160565.4">
    <property type="protein sequence ID" value="ENSMUSP00000134646.3"/>
    <property type="gene ID" value="ENSMUSG00000037849.9"/>
</dbReference>
<dbReference type="SUPFAM" id="SSF159141">
    <property type="entry name" value="HIN-2000 domain-like"/>
    <property type="match status" value="2"/>
</dbReference>
<comment type="subcellular location">
    <subcellularLocation>
        <location evidence="1">Nucleus</location>
    </subcellularLocation>
</comment>
<dbReference type="RefSeq" id="NP_001359366.1">
    <property type="nucleotide sequence ID" value="NM_001372437.1"/>
</dbReference>
<dbReference type="SMART" id="SM01289">
    <property type="entry name" value="PYRIN"/>
    <property type="match status" value="1"/>
</dbReference>
<evidence type="ECO:0000313" key="8">
    <source>
        <dbReference type="MGI" id="MGI:3646410"/>
    </source>
</evidence>
<dbReference type="Pfam" id="PF02758">
    <property type="entry name" value="PYRIN"/>
    <property type="match status" value="1"/>
</dbReference>
<dbReference type="OrthoDB" id="9622064at2759"/>
<dbReference type="AlphaFoldDB" id="G3UZV2"/>
<protein>
    <submittedName>
        <fullName evidence="7">Interferon activated gene 206</fullName>
    </submittedName>
</protein>
<keyword evidence="3" id="KW-0539">Nucleus</keyword>
<dbReference type="GlyGen" id="G3UZV2">
    <property type="glycosylation" value="4 sites"/>
</dbReference>